<accession>A0A2G9RDT1</accession>
<feature type="domain" description="Ribonuclease A-domain" evidence="6">
    <location>
        <begin position="21"/>
        <end position="125"/>
    </location>
</feature>
<evidence type="ECO:0000256" key="4">
    <source>
        <dbReference type="ARBA" id="ARBA00022801"/>
    </source>
</evidence>
<dbReference type="Proteomes" id="UP000228934">
    <property type="component" value="Unassembled WGS sequence"/>
</dbReference>
<dbReference type="GO" id="GO:0004540">
    <property type="term" value="F:RNA nuclease activity"/>
    <property type="evidence" value="ECO:0007669"/>
    <property type="project" value="TreeGrafter"/>
</dbReference>
<dbReference type="GO" id="GO:0050830">
    <property type="term" value="P:defense response to Gram-positive bacterium"/>
    <property type="evidence" value="ECO:0007669"/>
    <property type="project" value="TreeGrafter"/>
</dbReference>
<dbReference type="Gene3D" id="3.10.130.10">
    <property type="entry name" value="Ribonuclease A-like domain"/>
    <property type="match status" value="1"/>
</dbReference>
<evidence type="ECO:0000256" key="5">
    <source>
        <dbReference type="RuleBase" id="RU000651"/>
    </source>
</evidence>
<dbReference type="GO" id="GO:0016787">
    <property type="term" value="F:hydrolase activity"/>
    <property type="evidence" value="ECO:0007669"/>
    <property type="project" value="UniProtKB-KW"/>
</dbReference>
<feature type="non-terminal residue" evidence="7">
    <location>
        <position position="127"/>
    </location>
</feature>
<evidence type="ECO:0000313" key="8">
    <source>
        <dbReference type="Proteomes" id="UP000228934"/>
    </source>
</evidence>
<organism evidence="7 8">
    <name type="scientific">Aquarana catesbeiana</name>
    <name type="common">American bullfrog</name>
    <name type="synonym">Rana catesbeiana</name>
    <dbReference type="NCBI Taxonomy" id="8400"/>
    <lineage>
        <taxon>Eukaryota</taxon>
        <taxon>Metazoa</taxon>
        <taxon>Chordata</taxon>
        <taxon>Craniata</taxon>
        <taxon>Vertebrata</taxon>
        <taxon>Euteleostomi</taxon>
        <taxon>Amphibia</taxon>
        <taxon>Batrachia</taxon>
        <taxon>Anura</taxon>
        <taxon>Neobatrachia</taxon>
        <taxon>Ranoidea</taxon>
        <taxon>Ranidae</taxon>
        <taxon>Aquarana</taxon>
    </lineage>
</organism>
<dbReference type="PROSITE" id="PS00127">
    <property type="entry name" value="RNASE_PANCREATIC"/>
    <property type="match status" value="1"/>
</dbReference>
<name>A0A2G9RDT1_AQUCT</name>
<dbReference type="PANTHER" id="PTHR11437:SF66">
    <property type="entry name" value="RNASE 3"/>
    <property type="match status" value="1"/>
</dbReference>
<dbReference type="GO" id="GO:0004519">
    <property type="term" value="F:endonuclease activity"/>
    <property type="evidence" value="ECO:0007669"/>
    <property type="project" value="UniProtKB-KW"/>
</dbReference>
<protein>
    <recommendedName>
        <fullName evidence="6">Ribonuclease A-domain domain-containing protein</fullName>
    </recommendedName>
</protein>
<keyword evidence="5" id="KW-0732">Signal</keyword>
<evidence type="ECO:0000256" key="2">
    <source>
        <dbReference type="ARBA" id="ARBA00022722"/>
    </source>
</evidence>
<keyword evidence="3 5" id="KW-0255">Endonuclease</keyword>
<reference evidence="8" key="1">
    <citation type="journal article" date="2017" name="Nat. Commun.">
        <title>The North American bullfrog draft genome provides insight into hormonal regulation of long noncoding RNA.</title>
        <authorList>
            <person name="Hammond S.A."/>
            <person name="Warren R.L."/>
            <person name="Vandervalk B.P."/>
            <person name="Kucuk E."/>
            <person name="Khan H."/>
            <person name="Gibb E.A."/>
            <person name="Pandoh P."/>
            <person name="Kirk H."/>
            <person name="Zhao Y."/>
            <person name="Jones M."/>
            <person name="Mungall A.J."/>
            <person name="Coope R."/>
            <person name="Pleasance S."/>
            <person name="Moore R.A."/>
            <person name="Holt R.A."/>
            <person name="Round J.M."/>
            <person name="Ohora S."/>
            <person name="Walle B.V."/>
            <person name="Veldhoen N."/>
            <person name="Helbing C.C."/>
            <person name="Birol I."/>
        </authorList>
    </citation>
    <scope>NUCLEOTIDE SEQUENCE [LARGE SCALE GENOMIC DNA]</scope>
</reference>
<dbReference type="OrthoDB" id="8573660at2759"/>
<evidence type="ECO:0000256" key="1">
    <source>
        <dbReference type="ARBA" id="ARBA00005600"/>
    </source>
</evidence>
<dbReference type="AlphaFoldDB" id="A0A2G9RDT1"/>
<proteinExistence type="inferred from homology"/>
<keyword evidence="4 5" id="KW-0378">Hydrolase</keyword>
<keyword evidence="8" id="KW-1185">Reference proteome</keyword>
<comment type="similarity">
    <text evidence="1 5">Belongs to the pancreatic ribonuclease family.</text>
</comment>
<evidence type="ECO:0000259" key="6">
    <source>
        <dbReference type="SMART" id="SM00092"/>
    </source>
</evidence>
<keyword evidence="2 5" id="KW-0540">Nuclease</keyword>
<dbReference type="EMBL" id="KV948482">
    <property type="protein sequence ID" value="PIO26050.1"/>
    <property type="molecule type" value="Genomic_DNA"/>
</dbReference>
<evidence type="ECO:0000313" key="7">
    <source>
        <dbReference type="EMBL" id="PIO26050.1"/>
    </source>
</evidence>
<sequence>MCAKSLLLVFGIILGLSHLSLSQNWETFQRKHITNKTNINCNKVMYDKLFFIGNQCKILNTFIYSTADTVQDICSGLRSSTSFELTDCFRTSNNSPPCPYRSYSEDNVISVRCERTLPIHFVRKGRC</sequence>
<dbReference type="InterPro" id="IPR023411">
    <property type="entry name" value="RNaseA_AS"/>
</dbReference>
<dbReference type="InterPro" id="IPR036816">
    <property type="entry name" value="RNaseA-like_dom_sf"/>
</dbReference>
<dbReference type="InterPro" id="IPR023412">
    <property type="entry name" value="RNaseA_domain"/>
</dbReference>
<dbReference type="SUPFAM" id="SSF54076">
    <property type="entry name" value="RNase A-like"/>
    <property type="match status" value="1"/>
</dbReference>
<dbReference type="Pfam" id="PF00074">
    <property type="entry name" value="RnaseA"/>
    <property type="match status" value="1"/>
</dbReference>
<feature type="chain" id="PRO_5013427339" description="Ribonuclease A-domain domain-containing protein" evidence="5">
    <location>
        <begin position="23"/>
        <end position="127"/>
    </location>
</feature>
<dbReference type="GO" id="GO:0003676">
    <property type="term" value="F:nucleic acid binding"/>
    <property type="evidence" value="ECO:0007669"/>
    <property type="project" value="InterPro"/>
</dbReference>
<gene>
    <name evidence="7" type="ORF">AB205_0030460</name>
</gene>
<dbReference type="PANTHER" id="PTHR11437">
    <property type="entry name" value="RIBONUCLEASE"/>
    <property type="match status" value="1"/>
</dbReference>
<dbReference type="InterPro" id="IPR001427">
    <property type="entry name" value="RNaseA"/>
</dbReference>
<feature type="signal peptide" evidence="5">
    <location>
        <begin position="1"/>
        <end position="22"/>
    </location>
</feature>
<dbReference type="SMART" id="SM00092">
    <property type="entry name" value="RNAse_Pc"/>
    <property type="match status" value="1"/>
</dbReference>
<evidence type="ECO:0000256" key="3">
    <source>
        <dbReference type="ARBA" id="ARBA00022759"/>
    </source>
</evidence>